<protein>
    <submittedName>
        <fullName evidence="2">Uncharacterized protein</fullName>
    </submittedName>
</protein>
<proteinExistence type="predicted"/>
<dbReference type="AlphaFoldDB" id="A0ABD2AYB8"/>
<gene>
    <name evidence="2" type="ORF">V1477_018576</name>
</gene>
<feature type="compositionally biased region" description="Basic residues" evidence="1">
    <location>
        <begin position="80"/>
        <end position="99"/>
    </location>
</feature>
<accession>A0ABD2AYB8</accession>
<feature type="region of interest" description="Disordered" evidence="1">
    <location>
        <begin position="80"/>
        <end position="112"/>
    </location>
</feature>
<dbReference type="Proteomes" id="UP001607303">
    <property type="component" value="Unassembled WGS sequence"/>
</dbReference>
<name>A0ABD2AYB8_VESMC</name>
<keyword evidence="3" id="KW-1185">Reference proteome</keyword>
<evidence type="ECO:0000256" key="1">
    <source>
        <dbReference type="SAM" id="MobiDB-lite"/>
    </source>
</evidence>
<sequence>MQIKIVIDLDRSMIVLVVVGSMPNSCTNARDRPNVFETLFELYFFLPNNNHFLRFRSRSTYYKIRSTLMPIEILSVVKQDKKKPKREQEKRNKRKKTIASKKYDSNDNLTFR</sequence>
<dbReference type="EMBL" id="JAYRBN010000112">
    <property type="protein sequence ID" value="KAL2724715.1"/>
    <property type="molecule type" value="Genomic_DNA"/>
</dbReference>
<comment type="caution">
    <text evidence="2">The sequence shown here is derived from an EMBL/GenBank/DDBJ whole genome shotgun (WGS) entry which is preliminary data.</text>
</comment>
<reference evidence="2 3" key="1">
    <citation type="journal article" date="2024" name="Ann. Entomol. Soc. Am.">
        <title>Genomic analyses of the southern and eastern yellowjacket wasps (Hymenoptera: Vespidae) reveal evolutionary signatures of social life.</title>
        <authorList>
            <person name="Catto M.A."/>
            <person name="Caine P.B."/>
            <person name="Orr S.E."/>
            <person name="Hunt B.G."/>
            <person name="Goodisman M.A.D."/>
        </authorList>
    </citation>
    <scope>NUCLEOTIDE SEQUENCE [LARGE SCALE GENOMIC DNA]</scope>
    <source>
        <strain evidence="2">232</strain>
        <tissue evidence="2">Head and thorax</tissue>
    </source>
</reference>
<evidence type="ECO:0000313" key="2">
    <source>
        <dbReference type="EMBL" id="KAL2724715.1"/>
    </source>
</evidence>
<organism evidence="2 3">
    <name type="scientific">Vespula maculifrons</name>
    <name type="common">Eastern yellow jacket</name>
    <name type="synonym">Wasp</name>
    <dbReference type="NCBI Taxonomy" id="7453"/>
    <lineage>
        <taxon>Eukaryota</taxon>
        <taxon>Metazoa</taxon>
        <taxon>Ecdysozoa</taxon>
        <taxon>Arthropoda</taxon>
        <taxon>Hexapoda</taxon>
        <taxon>Insecta</taxon>
        <taxon>Pterygota</taxon>
        <taxon>Neoptera</taxon>
        <taxon>Endopterygota</taxon>
        <taxon>Hymenoptera</taxon>
        <taxon>Apocrita</taxon>
        <taxon>Aculeata</taxon>
        <taxon>Vespoidea</taxon>
        <taxon>Vespidae</taxon>
        <taxon>Vespinae</taxon>
        <taxon>Vespula</taxon>
    </lineage>
</organism>
<evidence type="ECO:0000313" key="3">
    <source>
        <dbReference type="Proteomes" id="UP001607303"/>
    </source>
</evidence>